<evidence type="ECO:0000256" key="6">
    <source>
        <dbReference type="ARBA" id="ARBA00023136"/>
    </source>
</evidence>
<evidence type="ECO:0000256" key="3">
    <source>
        <dbReference type="ARBA" id="ARBA00022475"/>
    </source>
</evidence>
<dbReference type="InterPro" id="IPR011066">
    <property type="entry name" value="MscS_channel_C_sf"/>
</dbReference>
<name>A0A1H6K7B9_9GAMM</name>
<dbReference type="EMBL" id="CVUD02000092">
    <property type="protein sequence ID" value="SEH67695.1"/>
    <property type="molecule type" value="Genomic_DNA"/>
</dbReference>
<sequence length="203" mass="22961">MLGIAQYFGFSISSLLTFGGVGGIVMGFAAKDMLSNIFGGLMLQMDRPFSTGDWIRSSQFEGTVEKIGWRMTRIRTFSKNPIYIPNSIFASIPIETPSRMTNRRINETIGIRYNDIAQMSDIVTEVEAMLKTNKDIEQSQALRVFFNYFNASSLDFNVYAFTKTVNKNEYQQIKQKILLSVADIIAKHGAEIAYPTQTLHIQK</sequence>
<evidence type="ECO:0000256" key="4">
    <source>
        <dbReference type="ARBA" id="ARBA00022692"/>
    </source>
</evidence>
<dbReference type="Gene3D" id="1.10.287.1260">
    <property type="match status" value="1"/>
</dbReference>
<dbReference type="Pfam" id="PF00924">
    <property type="entry name" value="MS_channel_2nd"/>
    <property type="match status" value="1"/>
</dbReference>
<protein>
    <submittedName>
        <fullName evidence="10">Small-conductance mechanosensitive channel</fullName>
    </submittedName>
</protein>
<dbReference type="STRING" id="235205.BAZSYMB_SCAFFOLD00049_13"/>
<evidence type="ECO:0000256" key="5">
    <source>
        <dbReference type="ARBA" id="ARBA00022989"/>
    </source>
</evidence>
<gene>
    <name evidence="10" type="ORF">BAZSYMB_SCAFFOLD00049_13</name>
</gene>
<dbReference type="GO" id="GO:0008381">
    <property type="term" value="F:mechanosensitive monoatomic ion channel activity"/>
    <property type="evidence" value="ECO:0007669"/>
    <property type="project" value="UniProtKB-ARBA"/>
</dbReference>
<keyword evidence="6 7" id="KW-0472">Membrane</keyword>
<dbReference type="SUPFAM" id="SSF50182">
    <property type="entry name" value="Sm-like ribonucleoproteins"/>
    <property type="match status" value="1"/>
</dbReference>
<dbReference type="InterPro" id="IPR045042">
    <property type="entry name" value="YnaI-like"/>
</dbReference>
<comment type="subcellular location">
    <subcellularLocation>
        <location evidence="1">Cell membrane</location>
        <topology evidence="1">Multi-pass membrane protein</topology>
    </subcellularLocation>
</comment>
<proteinExistence type="inferred from homology"/>
<keyword evidence="5 7" id="KW-1133">Transmembrane helix</keyword>
<accession>A0A1H6K7B9</accession>
<dbReference type="GO" id="GO:0005886">
    <property type="term" value="C:plasma membrane"/>
    <property type="evidence" value="ECO:0007669"/>
    <property type="project" value="UniProtKB-SubCell"/>
</dbReference>
<dbReference type="AlphaFoldDB" id="A0A1H6K7B9"/>
<evidence type="ECO:0000313" key="10">
    <source>
        <dbReference type="EMBL" id="SEH67695.1"/>
    </source>
</evidence>
<organism evidence="10 11">
    <name type="scientific">Bathymodiolus azoricus thioautotrophic gill symbiont</name>
    <dbReference type="NCBI Taxonomy" id="235205"/>
    <lineage>
        <taxon>Bacteria</taxon>
        <taxon>Pseudomonadati</taxon>
        <taxon>Pseudomonadota</taxon>
        <taxon>Gammaproteobacteria</taxon>
        <taxon>sulfur-oxidizing symbionts</taxon>
    </lineage>
</organism>
<dbReference type="Gene3D" id="2.30.30.60">
    <property type="match status" value="1"/>
</dbReference>
<feature type="domain" description="Mechanosensitive ion channel MscS" evidence="8">
    <location>
        <begin position="32"/>
        <end position="94"/>
    </location>
</feature>
<evidence type="ECO:0000259" key="9">
    <source>
        <dbReference type="Pfam" id="PF21082"/>
    </source>
</evidence>
<dbReference type="InterPro" id="IPR010920">
    <property type="entry name" value="LSM_dom_sf"/>
</dbReference>
<dbReference type="SUPFAM" id="SSF82689">
    <property type="entry name" value="Mechanosensitive channel protein MscS (YggB), C-terminal domain"/>
    <property type="match status" value="1"/>
</dbReference>
<reference evidence="11" key="1">
    <citation type="submission" date="2016-06" db="EMBL/GenBank/DDBJ databases">
        <authorList>
            <person name="Petersen J."/>
            <person name="Sayavedra L."/>
        </authorList>
    </citation>
    <scope>NUCLEOTIDE SEQUENCE [LARGE SCALE GENOMIC DNA]</scope>
    <source>
        <strain evidence="11">BazSymB</strain>
    </source>
</reference>
<dbReference type="InterPro" id="IPR049278">
    <property type="entry name" value="MS_channel_C"/>
</dbReference>
<evidence type="ECO:0000259" key="8">
    <source>
        <dbReference type="Pfam" id="PF00924"/>
    </source>
</evidence>
<comment type="similarity">
    <text evidence="2">Belongs to the MscS (TC 1.A.23) family.</text>
</comment>
<dbReference type="InterPro" id="IPR006685">
    <property type="entry name" value="MscS_channel_2nd"/>
</dbReference>
<dbReference type="Proteomes" id="UP000198559">
    <property type="component" value="Unassembled WGS sequence"/>
</dbReference>
<dbReference type="Gene3D" id="3.30.70.100">
    <property type="match status" value="1"/>
</dbReference>
<feature type="transmembrane region" description="Helical" evidence="7">
    <location>
        <begin position="6"/>
        <end position="29"/>
    </location>
</feature>
<feature type="domain" description="Mechanosensitive ion channel MscS C-terminal" evidence="9">
    <location>
        <begin position="108"/>
        <end position="192"/>
    </location>
</feature>
<evidence type="ECO:0000256" key="1">
    <source>
        <dbReference type="ARBA" id="ARBA00004651"/>
    </source>
</evidence>
<keyword evidence="4 7" id="KW-0812">Transmembrane</keyword>
<dbReference type="PANTHER" id="PTHR43634">
    <property type="entry name" value="OW CONDUCTANCE MECHANOSENSITIVE CHANNEL"/>
    <property type="match status" value="1"/>
</dbReference>
<evidence type="ECO:0000256" key="2">
    <source>
        <dbReference type="ARBA" id="ARBA00008017"/>
    </source>
</evidence>
<evidence type="ECO:0000313" key="11">
    <source>
        <dbReference type="Proteomes" id="UP000198559"/>
    </source>
</evidence>
<dbReference type="Pfam" id="PF21082">
    <property type="entry name" value="MS_channel_3rd"/>
    <property type="match status" value="1"/>
</dbReference>
<keyword evidence="3" id="KW-1003">Cell membrane</keyword>
<dbReference type="InterPro" id="IPR023408">
    <property type="entry name" value="MscS_beta-dom_sf"/>
</dbReference>
<evidence type="ECO:0000256" key="7">
    <source>
        <dbReference type="SAM" id="Phobius"/>
    </source>
</evidence>
<dbReference type="PANTHER" id="PTHR43634:SF2">
    <property type="entry name" value="LOW CONDUCTANCE MECHANOSENSITIVE CHANNEL YNAI"/>
    <property type="match status" value="1"/>
</dbReference>